<gene>
    <name evidence="1" type="ORF">EAS61_27790</name>
</gene>
<sequence>MIATALSDPREILAEDVKEALLRYYSGRRKVAIAISKPASDCQLLSLLMEDGQRLHLTVTTARS</sequence>
<comment type="caution">
    <text evidence="1">The sequence shown here is derived from an EMBL/GenBank/DDBJ whole genome shotgun (WGS) entry which is preliminary data.</text>
</comment>
<reference evidence="1 2" key="1">
    <citation type="submission" date="2018-11" db="EMBL/GenBank/DDBJ databases">
        <title>Bradyrhizobium sp. nov., isolated from effective nodules of peanut in China.</title>
        <authorList>
            <person name="Li Y."/>
        </authorList>
    </citation>
    <scope>NUCLEOTIDE SEQUENCE [LARGE SCALE GENOMIC DNA]</scope>
    <source>
        <strain evidence="1 2">CCBAU 51770</strain>
    </source>
</reference>
<accession>A0A4Q0QFE2</accession>
<name>A0A4Q0QFE2_9BRAD</name>
<evidence type="ECO:0000313" key="2">
    <source>
        <dbReference type="Proteomes" id="UP000290174"/>
    </source>
</evidence>
<protein>
    <submittedName>
        <fullName evidence="1">Uncharacterized protein</fullName>
    </submittedName>
</protein>
<dbReference type="AlphaFoldDB" id="A0A4Q0QFE2"/>
<dbReference type="EMBL" id="RKMK01000032">
    <property type="protein sequence ID" value="RXG89558.1"/>
    <property type="molecule type" value="Genomic_DNA"/>
</dbReference>
<evidence type="ECO:0000313" key="1">
    <source>
        <dbReference type="EMBL" id="RXG89558.1"/>
    </source>
</evidence>
<dbReference type="Proteomes" id="UP000290174">
    <property type="component" value="Unassembled WGS sequence"/>
</dbReference>
<organism evidence="1 2">
    <name type="scientific">Bradyrhizobium zhanjiangense</name>
    <dbReference type="NCBI Taxonomy" id="1325107"/>
    <lineage>
        <taxon>Bacteria</taxon>
        <taxon>Pseudomonadati</taxon>
        <taxon>Pseudomonadota</taxon>
        <taxon>Alphaproteobacteria</taxon>
        <taxon>Hyphomicrobiales</taxon>
        <taxon>Nitrobacteraceae</taxon>
        <taxon>Bradyrhizobium</taxon>
    </lineage>
</organism>
<proteinExistence type="predicted"/>